<feature type="region of interest" description="Disordered" evidence="1">
    <location>
        <begin position="146"/>
        <end position="173"/>
    </location>
</feature>
<dbReference type="InterPro" id="IPR023214">
    <property type="entry name" value="HAD_sf"/>
</dbReference>
<dbReference type="Proteomes" id="UP001595699">
    <property type="component" value="Unassembled WGS sequence"/>
</dbReference>
<evidence type="ECO:0000313" key="4">
    <source>
        <dbReference type="Proteomes" id="UP001595699"/>
    </source>
</evidence>
<evidence type="ECO:0000259" key="2">
    <source>
        <dbReference type="Pfam" id="PF25109"/>
    </source>
</evidence>
<evidence type="ECO:0000313" key="3">
    <source>
        <dbReference type="EMBL" id="MFC3763060.1"/>
    </source>
</evidence>
<organism evidence="3 4">
    <name type="scientific">Tenggerimyces flavus</name>
    <dbReference type="NCBI Taxonomy" id="1708749"/>
    <lineage>
        <taxon>Bacteria</taxon>
        <taxon>Bacillati</taxon>
        <taxon>Actinomycetota</taxon>
        <taxon>Actinomycetes</taxon>
        <taxon>Propionibacteriales</taxon>
        <taxon>Nocardioidaceae</taxon>
        <taxon>Tenggerimyces</taxon>
    </lineage>
</organism>
<accession>A0ABV7YG83</accession>
<dbReference type="InterPro" id="IPR056782">
    <property type="entry name" value="HAD_PNKP"/>
</dbReference>
<keyword evidence="4" id="KW-1185">Reference proteome</keyword>
<gene>
    <name evidence="3" type="ORF">ACFOUW_19620</name>
</gene>
<dbReference type="Pfam" id="PF25109">
    <property type="entry name" value="HAD_PNKP"/>
    <property type="match status" value="1"/>
</dbReference>
<protein>
    <recommendedName>
        <fullName evidence="2">Polynucleotide kinase PNKP phosphatase domain-containing protein</fullName>
    </recommendedName>
</protein>
<proteinExistence type="predicted"/>
<dbReference type="InterPro" id="IPR036412">
    <property type="entry name" value="HAD-like_sf"/>
</dbReference>
<dbReference type="SUPFAM" id="SSF56784">
    <property type="entry name" value="HAD-like"/>
    <property type="match status" value="1"/>
</dbReference>
<name>A0ABV7YG83_9ACTN</name>
<feature type="domain" description="Polynucleotide kinase PNKP phosphatase" evidence="2">
    <location>
        <begin position="8"/>
        <end position="143"/>
    </location>
</feature>
<sequence>MPEPRAVAVVDIDGVLADVTHRLHHVAKRPKNWDAFFAAAVDDPLLPEGLAVARELAERYDVTYLSGRPEHCRRDTEKWFSTHGIPAGELLLRRPNDRRPARITKVEILKRIAATRRVALLVDDDFEVCSAARAQGFTVLEATWGKPSNTQDDPGQIGLFDALSDAQERDGRT</sequence>
<dbReference type="RefSeq" id="WP_239554006.1">
    <property type="nucleotide sequence ID" value="NZ_JBHRZH010000017.1"/>
</dbReference>
<evidence type="ECO:0000256" key="1">
    <source>
        <dbReference type="SAM" id="MobiDB-lite"/>
    </source>
</evidence>
<reference evidence="4" key="1">
    <citation type="journal article" date="2019" name="Int. J. Syst. Evol. Microbiol.">
        <title>The Global Catalogue of Microorganisms (GCM) 10K type strain sequencing project: providing services to taxonomists for standard genome sequencing and annotation.</title>
        <authorList>
            <consortium name="The Broad Institute Genomics Platform"/>
            <consortium name="The Broad Institute Genome Sequencing Center for Infectious Disease"/>
            <person name="Wu L."/>
            <person name="Ma J."/>
        </authorList>
    </citation>
    <scope>NUCLEOTIDE SEQUENCE [LARGE SCALE GENOMIC DNA]</scope>
    <source>
        <strain evidence="4">CGMCC 4.7241</strain>
    </source>
</reference>
<comment type="caution">
    <text evidence="3">The sequence shown here is derived from an EMBL/GenBank/DDBJ whole genome shotgun (WGS) entry which is preliminary data.</text>
</comment>
<dbReference type="Gene3D" id="3.40.50.1000">
    <property type="entry name" value="HAD superfamily/HAD-like"/>
    <property type="match status" value="1"/>
</dbReference>
<dbReference type="EMBL" id="JBHRZH010000017">
    <property type="protein sequence ID" value="MFC3763060.1"/>
    <property type="molecule type" value="Genomic_DNA"/>
</dbReference>